<dbReference type="Proteomes" id="UP000886268">
    <property type="component" value="Unassembled WGS sequence"/>
</dbReference>
<evidence type="ECO:0000313" key="5">
    <source>
        <dbReference type="EMBL" id="HEB73870.1"/>
    </source>
</evidence>
<proteinExistence type="predicted"/>
<dbReference type="GO" id="GO:0000179">
    <property type="term" value="F:rRNA (adenine-N6,N6-)-dimethyltransferase activity"/>
    <property type="evidence" value="ECO:0007669"/>
    <property type="project" value="InterPro"/>
</dbReference>
<dbReference type="InterPro" id="IPR029063">
    <property type="entry name" value="SAM-dependent_MTases_sf"/>
</dbReference>
<keyword evidence="2" id="KW-0808">Transferase</keyword>
<evidence type="ECO:0000256" key="2">
    <source>
        <dbReference type="ARBA" id="ARBA00022679"/>
    </source>
</evidence>
<dbReference type="InterPro" id="IPR020598">
    <property type="entry name" value="rRNA_Ade_methylase_Trfase_N"/>
</dbReference>
<keyword evidence="1 5" id="KW-0489">Methyltransferase</keyword>
<dbReference type="Gene3D" id="3.40.50.150">
    <property type="entry name" value="Vaccinia Virus protein VP39"/>
    <property type="match status" value="1"/>
</dbReference>
<dbReference type="SMART" id="SM00650">
    <property type="entry name" value="rADc"/>
    <property type="match status" value="1"/>
</dbReference>
<dbReference type="SUPFAM" id="SSF53335">
    <property type="entry name" value="S-adenosyl-L-methionine-dependent methyltransferases"/>
    <property type="match status" value="1"/>
</dbReference>
<dbReference type="CDD" id="cd02440">
    <property type="entry name" value="AdoMet_MTases"/>
    <property type="match status" value="1"/>
</dbReference>
<dbReference type="Pfam" id="PF13649">
    <property type="entry name" value="Methyltransf_25"/>
    <property type="match status" value="1"/>
</dbReference>
<evidence type="ECO:0000256" key="3">
    <source>
        <dbReference type="ARBA" id="ARBA00022691"/>
    </source>
</evidence>
<dbReference type="EMBL" id="DRKW01000079">
    <property type="protein sequence ID" value="HEB73870.1"/>
    <property type="molecule type" value="Genomic_DNA"/>
</dbReference>
<comment type="caution">
    <text evidence="5">The sequence shown here is derived from an EMBL/GenBank/DDBJ whole genome shotgun (WGS) entry which is preliminary data.</text>
</comment>
<dbReference type="InterPro" id="IPR041698">
    <property type="entry name" value="Methyltransf_25"/>
</dbReference>
<sequence>MHRMDEIISYYSKWWENPKDIRNIVFESLNELVRKRIPKGNGKRALDIGSGKGRIVSYLLEKGYKVTAVEINPDFVCKLKKNFPQVKVIQEDICNVSFNERFDLITMIEVAQNFNKEELVQLLRKVNMITRILFINISNKNSLHGLWIESHKFKNNFVHRLTPGQFDAILNSTGFNIYYRKGVGLVTPLSLFSGFRGRLIPIWLAKAVNRRFDKYATRFCHLYYVEARSLRKSLEETQAER</sequence>
<organism evidence="5">
    <name type="scientific">Desulfofervidus auxilii</name>
    <dbReference type="NCBI Taxonomy" id="1621989"/>
    <lineage>
        <taxon>Bacteria</taxon>
        <taxon>Pseudomonadati</taxon>
        <taxon>Thermodesulfobacteriota</taxon>
        <taxon>Candidatus Desulfofervidia</taxon>
        <taxon>Candidatus Desulfofervidales</taxon>
        <taxon>Candidatus Desulfofervidaceae</taxon>
        <taxon>Candidatus Desulfofervidus</taxon>
    </lineage>
</organism>
<feature type="domain" description="Ribosomal RNA adenine methylase transferase N-terminal" evidence="4">
    <location>
        <begin position="28"/>
        <end position="141"/>
    </location>
</feature>
<protein>
    <submittedName>
        <fullName evidence="5">Class I SAM-dependent methyltransferase</fullName>
    </submittedName>
</protein>
<accession>A0A7V1I3P7</accession>
<evidence type="ECO:0000259" key="4">
    <source>
        <dbReference type="SMART" id="SM00650"/>
    </source>
</evidence>
<name>A0A7V1I3P7_DESA2</name>
<dbReference type="AlphaFoldDB" id="A0A7V1I3P7"/>
<evidence type="ECO:0000256" key="1">
    <source>
        <dbReference type="ARBA" id="ARBA00022603"/>
    </source>
</evidence>
<gene>
    <name evidence="5" type="ORF">ENJ03_01435</name>
</gene>
<reference evidence="5" key="1">
    <citation type="journal article" date="2020" name="mSystems">
        <title>Genome- and Community-Level Interaction Insights into Carbon Utilization and Element Cycling Functions of Hydrothermarchaeota in Hydrothermal Sediment.</title>
        <authorList>
            <person name="Zhou Z."/>
            <person name="Liu Y."/>
            <person name="Xu W."/>
            <person name="Pan J."/>
            <person name="Luo Z.H."/>
            <person name="Li M."/>
        </authorList>
    </citation>
    <scope>NUCLEOTIDE SEQUENCE [LARGE SCALE GENOMIC DNA]</scope>
    <source>
        <strain evidence="5">HyVt-45</strain>
    </source>
</reference>
<keyword evidence="3" id="KW-0949">S-adenosyl-L-methionine</keyword>